<dbReference type="InterPro" id="IPR032690">
    <property type="entry name" value="CarS"/>
</dbReference>
<keyword evidence="1" id="KW-0812">Transmembrane</keyword>
<comment type="caution">
    <text evidence="2">The sequence shown here is derived from an EMBL/GenBank/DDBJ whole genome shotgun (WGS) entry which is preliminary data.</text>
</comment>
<dbReference type="PANTHER" id="PTHR39650">
    <property type="entry name" value="CDP-ARCHAEOL SYNTHASE"/>
    <property type="match status" value="1"/>
</dbReference>
<sequence length="132" mass="14131">MDLMQITVEFLMIYFPPMVANGSPVVISKLIKTHPIDFGKNWTDGRRILGDGKSFEGALGGIVAGEIVAVIIGYAAGMIEQLSLTGVIASFGAIAGDIIKSFFKRRLGIERGRSLPIADQLDFYLGATVAVL</sequence>
<dbReference type="Pfam" id="PF01864">
    <property type="entry name" value="CarS-like"/>
    <property type="match status" value="1"/>
</dbReference>
<dbReference type="Proteomes" id="UP000885664">
    <property type="component" value="Unassembled WGS sequence"/>
</dbReference>
<name>A0A7C2UWX9_9CREN</name>
<evidence type="ECO:0000256" key="1">
    <source>
        <dbReference type="SAM" id="Phobius"/>
    </source>
</evidence>
<keyword evidence="1" id="KW-0472">Membrane</keyword>
<accession>A0A7C2UWX9</accession>
<evidence type="ECO:0000313" key="2">
    <source>
        <dbReference type="EMBL" id="HEU98184.1"/>
    </source>
</evidence>
<protein>
    <submittedName>
        <fullName evidence="2">CDP-archaeol synthase</fullName>
    </submittedName>
</protein>
<dbReference type="AlphaFoldDB" id="A0A7C2UWX9"/>
<feature type="transmembrane region" description="Helical" evidence="1">
    <location>
        <begin position="55"/>
        <end position="76"/>
    </location>
</feature>
<keyword evidence="1" id="KW-1133">Transmembrane helix</keyword>
<gene>
    <name evidence="2" type="ORF">ENO36_04970</name>
</gene>
<proteinExistence type="predicted"/>
<feature type="transmembrane region" description="Helical" evidence="1">
    <location>
        <begin position="82"/>
        <end position="103"/>
    </location>
</feature>
<dbReference type="PANTHER" id="PTHR39650:SF1">
    <property type="entry name" value="CDP-ARCHAEOL SYNTHASE"/>
    <property type="match status" value="1"/>
</dbReference>
<organism evidence="2">
    <name type="scientific">Fervidicoccus fontis</name>
    <dbReference type="NCBI Taxonomy" id="683846"/>
    <lineage>
        <taxon>Archaea</taxon>
        <taxon>Thermoproteota</taxon>
        <taxon>Thermoprotei</taxon>
        <taxon>Fervidicoccales</taxon>
        <taxon>Fervidicoccaceae</taxon>
        <taxon>Fervidicoccus</taxon>
    </lineage>
</organism>
<dbReference type="EMBL" id="DSFE01000104">
    <property type="protein sequence ID" value="HEU98184.1"/>
    <property type="molecule type" value="Genomic_DNA"/>
</dbReference>
<feature type="non-terminal residue" evidence="2">
    <location>
        <position position="132"/>
    </location>
</feature>
<reference evidence="2" key="1">
    <citation type="journal article" date="2020" name="mSystems">
        <title>Genome- and Community-Level Interaction Insights into Carbon Utilization and Element Cycling Functions of Hydrothermarchaeota in Hydrothermal Sediment.</title>
        <authorList>
            <person name="Zhou Z."/>
            <person name="Liu Y."/>
            <person name="Xu W."/>
            <person name="Pan J."/>
            <person name="Luo Z.H."/>
            <person name="Li M."/>
        </authorList>
    </citation>
    <scope>NUCLEOTIDE SEQUENCE [LARGE SCALE GENOMIC DNA]</scope>
    <source>
        <strain evidence="2">SpSt-1259</strain>
    </source>
</reference>